<evidence type="ECO:0000313" key="2">
    <source>
        <dbReference type="Proteomes" id="UP000599109"/>
    </source>
</evidence>
<reference evidence="1 2" key="1">
    <citation type="journal article" date="2017" name="Int. J. Syst. Evol. Microbiol.">
        <title>Ramlibacter monticola sp. nov., isolated from forest soil.</title>
        <authorList>
            <person name="Chaudhary D.K."/>
            <person name="Kim J."/>
        </authorList>
    </citation>
    <scope>NUCLEOTIDE SEQUENCE [LARGE SCALE GENOMIC DNA]</scope>
    <source>
        <strain evidence="1 2">KACC 19175</strain>
    </source>
</reference>
<protein>
    <recommendedName>
        <fullName evidence="3">Rubrerythrin diiron-binding domain-containing protein</fullName>
    </recommendedName>
</protein>
<keyword evidence="2" id="KW-1185">Reference proteome</keyword>
<accession>A0A936Z620</accession>
<dbReference type="CDD" id="cd01045">
    <property type="entry name" value="Ferritin_like_AB"/>
    <property type="match status" value="1"/>
</dbReference>
<gene>
    <name evidence="1" type="ORF">JJ685_25885</name>
</gene>
<dbReference type="RefSeq" id="WP_201677253.1">
    <property type="nucleotide sequence ID" value="NZ_JAEQNE010000008.1"/>
</dbReference>
<comment type="caution">
    <text evidence="1">The sequence shown here is derived from an EMBL/GenBank/DDBJ whole genome shotgun (WGS) entry which is preliminary data.</text>
</comment>
<name>A0A936Z620_9BURK</name>
<evidence type="ECO:0000313" key="1">
    <source>
        <dbReference type="EMBL" id="MBL0394596.1"/>
    </source>
</evidence>
<proteinExistence type="predicted"/>
<dbReference type="InterPro" id="IPR012347">
    <property type="entry name" value="Ferritin-like"/>
</dbReference>
<dbReference type="EMBL" id="JAEQNE010000008">
    <property type="protein sequence ID" value="MBL0394596.1"/>
    <property type="molecule type" value="Genomic_DNA"/>
</dbReference>
<dbReference type="Proteomes" id="UP000599109">
    <property type="component" value="Unassembled WGS sequence"/>
</dbReference>
<dbReference type="Gene3D" id="1.20.1260.10">
    <property type="match status" value="1"/>
</dbReference>
<dbReference type="AlphaFoldDB" id="A0A936Z620"/>
<sequence>MLCPRCHRPLADAGEGPYICCADASLQWQCDTCGKVSEGFAFPYGGCPQCGGKLALREESGAVATDAAALRAIRMAFEIELGGLAFYRRAAADSSDEELRALFGRFAAMEAEHLQTLCRRYHVEAPAHSHAFAVELAAVFGEQEHRPEDPAELFRIAIAMERKAATFFEARCANAAPGSPEQRLYLELGAEERGHVDLLETEYMRWRARKPGLFSDSAPTGPGAG</sequence>
<organism evidence="1 2">
    <name type="scientific">Ramlibacter monticola</name>
    <dbReference type="NCBI Taxonomy" id="1926872"/>
    <lineage>
        <taxon>Bacteria</taxon>
        <taxon>Pseudomonadati</taxon>
        <taxon>Pseudomonadota</taxon>
        <taxon>Betaproteobacteria</taxon>
        <taxon>Burkholderiales</taxon>
        <taxon>Comamonadaceae</taxon>
        <taxon>Ramlibacter</taxon>
    </lineage>
</organism>
<dbReference type="InterPro" id="IPR009078">
    <property type="entry name" value="Ferritin-like_SF"/>
</dbReference>
<dbReference type="SUPFAM" id="SSF47240">
    <property type="entry name" value="Ferritin-like"/>
    <property type="match status" value="1"/>
</dbReference>
<evidence type="ECO:0008006" key="3">
    <source>
        <dbReference type="Google" id="ProtNLM"/>
    </source>
</evidence>